<gene>
    <name evidence="2" type="ORF">OU682_17110</name>
</gene>
<reference evidence="2" key="1">
    <citation type="submission" date="2022-12" db="EMBL/GenBank/DDBJ databases">
        <title>Paracoccus sp. EF6 isolated from a lake water.</title>
        <authorList>
            <person name="Liu H."/>
        </authorList>
    </citation>
    <scope>NUCLEOTIDE SEQUENCE</scope>
    <source>
        <strain evidence="2">EF6</strain>
    </source>
</reference>
<proteinExistence type="predicted"/>
<dbReference type="Pfam" id="PF12728">
    <property type="entry name" value="HTH_17"/>
    <property type="match status" value="1"/>
</dbReference>
<accession>A0ABT4J885</accession>
<comment type="caution">
    <text evidence="2">The sequence shown here is derived from an EMBL/GenBank/DDBJ whole genome shotgun (WGS) entry which is preliminary data.</text>
</comment>
<dbReference type="EMBL" id="JAPTYD010000034">
    <property type="protein sequence ID" value="MCZ0963330.1"/>
    <property type="molecule type" value="Genomic_DNA"/>
</dbReference>
<name>A0ABT4J885_9RHOB</name>
<evidence type="ECO:0000259" key="1">
    <source>
        <dbReference type="Pfam" id="PF12728"/>
    </source>
</evidence>
<evidence type="ECO:0000313" key="3">
    <source>
        <dbReference type="Proteomes" id="UP001149822"/>
    </source>
</evidence>
<sequence length="72" mass="7771">MTEAAKALGVTNHAIRRLIKSGILPAVQVVPGAPYQIRTDDLASEAVRTAAARKGRPRRIIDSDTLPMFTDT</sequence>
<feature type="domain" description="Helix-turn-helix" evidence="1">
    <location>
        <begin position="2"/>
        <end position="43"/>
    </location>
</feature>
<dbReference type="InterPro" id="IPR041657">
    <property type="entry name" value="HTH_17"/>
</dbReference>
<protein>
    <submittedName>
        <fullName evidence="2">Helix-turn-helix domain-containing protein</fullName>
    </submittedName>
</protein>
<dbReference type="Proteomes" id="UP001149822">
    <property type="component" value="Unassembled WGS sequence"/>
</dbReference>
<keyword evidence="3" id="KW-1185">Reference proteome</keyword>
<evidence type="ECO:0000313" key="2">
    <source>
        <dbReference type="EMBL" id="MCZ0963330.1"/>
    </source>
</evidence>
<organism evidence="2 3">
    <name type="scientific">Paracoccus benzoatiresistens</name>
    <dbReference type="NCBI Taxonomy" id="2997341"/>
    <lineage>
        <taxon>Bacteria</taxon>
        <taxon>Pseudomonadati</taxon>
        <taxon>Pseudomonadota</taxon>
        <taxon>Alphaproteobacteria</taxon>
        <taxon>Rhodobacterales</taxon>
        <taxon>Paracoccaceae</taxon>
        <taxon>Paracoccus</taxon>
    </lineage>
</organism>
<dbReference type="InterPro" id="IPR010093">
    <property type="entry name" value="SinI_DNA-bd"/>
</dbReference>
<dbReference type="NCBIfam" id="TIGR01764">
    <property type="entry name" value="excise"/>
    <property type="match status" value="1"/>
</dbReference>